<name>A0A427YI85_9TREE</name>
<proteinExistence type="predicted"/>
<feature type="region of interest" description="Disordered" evidence="1">
    <location>
        <begin position="18"/>
        <end position="44"/>
    </location>
</feature>
<accession>A0A427YI85</accession>
<comment type="caution">
    <text evidence="2">The sequence shown here is derived from an EMBL/GenBank/DDBJ whole genome shotgun (WGS) entry which is preliminary data.</text>
</comment>
<dbReference type="OrthoDB" id="2574792at2759"/>
<feature type="compositionally biased region" description="Low complexity" evidence="1">
    <location>
        <begin position="32"/>
        <end position="44"/>
    </location>
</feature>
<feature type="region of interest" description="Disordered" evidence="1">
    <location>
        <begin position="355"/>
        <end position="395"/>
    </location>
</feature>
<dbReference type="Proteomes" id="UP000279259">
    <property type="component" value="Unassembled WGS sequence"/>
</dbReference>
<gene>
    <name evidence="2" type="ORF">EHS25_009967</name>
</gene>
<feature type="compositionally biased region" description="Low complexity" evidence="1">
    <location>
        <begin position="359"/>
        <end position="384"/>
    </location>
</feature>
<protein>
    <submittedName>
        <fullName evidence="2">Uncharacterized protein</fullName>
    </submittedName>
</protein>
<keyword evidence="3" id="KW-1185">Reference proteome</keyword>
<dbReference type="AlphaFoldDB" id="A0A427YI85"/>
<evidence type="ECO:0000313" key="3">
    <source>
        <dbReference type="Proteomes" id="UP000279259"/>
    </source>
</evidence>
<evidence type="ECO:0000313" key="2">
    <source>
        <dbReference type="EMBL" id="RSH90792.1"/>
    </source>
</evidence>
<dbReference type="EMBL" id="RSCD01000009">
    <property type="protein sequence ID" value="RSH90792.1"/>
    <property type="molecule type" value="Genomic_DNA"/>
</dbReference>
<reference evidence="2 3" key="1">
    <citation type="submission" date="2018-11" db="EMBL/GenBank/DDBJ databases">
        <title>Genome sequence of Saitozyma podzolica DSM 27192.</title>
        <authorList>
            <person name="Aliyu H."/>
            <person name="Gorte O."/>
            <person name="Ochsenreither K."/>
        </authorList>
    </citation>
    <scope>NUCLEOTIDE SEQUENCE [LARGE SCALE GENOMIC DNA]</scope>
    <source>
        <strain evidence="2 3">DSM 27192</strain>
    </source>
</reference>
<sequence length="653" mass="72050">MSRKAVRLPSSLISLIASHIPRRPPRPPPVPSASFSPAASSSHASPLPLHAGAARISFDKTTHQRLNGVSQAIVISPISNHVPLSLAHSLLNDTPAPSPCSSTTALLFRQRLYTTLVTTLLKHRHPLSAVYSLLRRSLAEDVPLSTATLTQILRFALDSDLSGRLVAELLPALPQEMDDELLTLVLHAVTRTANPGAEALERIIEDCLSLRGISSEQEWPLAMWDVLMSAHARQFDFRGGVALLARFKHVLRGHAVEGEPWTEPQRAAISRPYISLMALWINSRYSPSETRAPRSGPRLGSGVPSRLADDLEGVLGTQPPVAFMNVWMNAERVAENHRTAAEVWERLSGWDMWEPGPPISQSTHSTQSTQNIQNTRSTQNIQNTRSKPDISHSPDATSYATLFKLYKPTSQSPPRRALGHLLSSRPLITTSSLNSALSAVLSVPAPDLPAAFLLLEHLSHGVFPDTRTVDIVAAGLVRAWRGGLPIFTRDQEERSEVFRPRLDAWGKNGFRGKTKRELHEGLSINEWDMISHTLHRLRLRSQTRSESALLPVGRPLARLTAQRVATALQAEDDDHVHGDNSSAESNPLAEVVTRRFQPARNEDAKALLSPLKRLLQKAVVLSYARRPEMRRVLGGVIFKQAMAEVRRDALGRE</sequence>
<evidence type="ECO:0000256" key="1">
    <source>
        <dbReference type="SAM" id="MobiDB-lite"/>
    </source>
</evidence>
<organism evidence="2 3">
    <name type="scientific">Saitozyma podzolica</name>
    <dbReference type="NCBI Taxonomy" id="1890683"/>
    <lineage>
        <taxon>Eukaryota</taxon>
        <taxon>Fungi</taxon>
        <taxon>Dikarya</taxon>
        <taxon>Basidiomycota</taxon>
        <taxon>Agaricomycotina</taxon>
        <taxon>Tremellomycetes</taxon>
        <taxon>Tremellales</taxon>
        <taxon>Trimorphomycetaceae</taxon>
        <taxon>Saitozyma</taxon>
    </lineage>
</organism>